<dbReference type="Gene3D" id="2.160.20.110">
    <property type="match status" value="1"/>
</dbReference>
<dbReference type="STRING" id="1123282.SAMN02745823_00635"/>
<organism evidence="5 6">
    <name type="scientific">Sporobacter termitidis DSM 10068</name>
    <dbReference type="NCBI Taxonomy" id="1123282"/>
    <lineage>
        <taxon>Bacteria</taxon>
        <taxon>Bacillati</taxon>
        <taxon>Bacillota</taxon>
        <taxon>Clostridia</taxon>
        <taxon>Eubacteriales</taxon>
        <taxon>Oscillospiraceae</taxon>
        <taxon>Sporobacter</taxon>
    </lineage>
</organism>
<sequence length="1542" mass="156993">MKMKRTCHKGLSILLTLCMVLTLLPVVAPRAQATGTVTRTTSLDLSSVVNIAYNNSDGGTGSANPSAQNISDTAEGWSWVYGTRTLLLDGLNLDTTSFKGIQLPIGSTIVLADGSSNTVTTRGETASGAYAIYCMGAVTVQGNTGELNVTSPNSNYATTAFFADGDLMVSGGILNVRAKNAVTASRGLFAGGSLSIAAGSVQVSSGNADNSFAISSGTSISIAGGSVSATAGVASTSTAIKAPSLTFSGGTTIATTMSSTGTATAVQWNNSIDVTDMTVRQKDSNSSYTLPVAAYGVGSYCYRYNNGADLATDLRIGMNVGAVVSNQTVSGKVGTALSGANSVAITLTGLTFEGLAVGEDVSSWFGGLPGGLSVTVSAVTETTATLAFSGTPAEASAAVMAITIPGNKLSAEDALPVTSNPTATFAIVQSVQRTTTLDLATNAVISFSGGSGNPTTQNLASPTEGWAWAYGTRTLTLNGLDLETSAGHAIQLPAGSTIVLADGSSNTAITNASESTPYGIYSTGALTVTGGNGSSMSDGLCAWGDLTISGGTIVAVGRGSGMYSRGLYASGTLRIENATVTATGGDNVQYSYGAFAAGDIRLSEAQVTLTGGSGSAGSYGMMASPGSIMFSGGTTIARASGPSSSVYAMVLGASGHSIEAPFMAVLQQSGENYTVATQLSWDGRYYVCPGSNNAIASDLRIAPAPLGFPGSGTEADPYQISTAAQLKEMSDRVNYQNDIFADRHYELTANIDLNEDLSGDPEQWNPIGAYLPFTGIFDGNGHTIRGLYIHSDRDYVGLFGFIQEATVRNVGLVGGQIASDSSYCFAGGLVGFCILGTIEDCYNTGSVSGTISGGIVGLNAGGHIQDSYNTGAIAASGNGCAAGGIAGQNQNADFTIVNCYNTGSVSAFVPEDGDEGYVGGIAGVNDNSSIKNCYSTGALSGTAVDGAQIYVGGIAGSSDLDEESTIENAYWLDTSAEAGVENGEEDGCISKTLAETQAAAFVDLLNTNAEALEDTYPTLSPWRAAASGENGGYPVLGSVVPTFTLTISGGGTGATASGSYAYGSAVPISAGTKTGYTFSGWTSSAGGTFANASLASTTFTMPGANVTITANWTTNAQNPSPGNSTDETVVLVDGKEASAGTAETKTGADGKRVTTVTVDTKKLEAILDAKGTGAVVTLPITSGADRAVGTLTGQMVKSMENKDATLVIQTDSSSYTLPASEINIDSISKQLGANVSLSDITVSVSISTPADTMATVVENAGKDGGFTIVAPAVDFTITCTYGEKTVAVSLFNAYVERMIAIPDGVDPNKITTGVVVETDGTVRHVPTRVTVIGGRYYAVINSLTNSTYSVVWNPVEFKDVANHWAKDAVNNMGSRLVVTGVGNGNYNPDRAITRAEFAAIVVRALGLEPETGSSAFSDVAASEWYAGYIKTAAAYGIITGYNEKAFGPNDTITREQAMTMVARAMKITGLDANLTSGDAAYLMGAYADAGTVSDYAAAGVAACVKTEVVFGREGKMLAPLDSVTRAETAVMIERLLSHSDLI</sequence>
<evidence type="ECO:0000256" key="1">
    <source>
        <dbReference type="ARBA" id="ARBA00004196"/>
    </source>
</evidence>
<dbReference type="InterPro" id="IPR042229">
    <property type="entry name" value="Listeria/Bacterioides_rpt_sf"/>
</dbReference>
<dbReference type="InterPro" id="IPR001119">
    <property type="entry name" value="SLH_dom"/>
</dbReference>
<evidence type="ECO:0000313" key="6">
    <source>
        <dbReference type="Proteomes" id="UP000183995"/>
    </source>
</evidence>
<proteinExistence type="predicted"/>
<protein>
    <submittedName>
        <fullName evidence="5">Listeria/Bacterioides repeat-containing protein</fullName>
    </submittedName>
</protein>
<evidence type="ECO:0000256" key="2">
    <source>
        <dbReference type="ARBA" id="ARBA00022737"/>
    </source>
</evidence>
<dbReference type="Pfam" id="PF18998">
    <property type="entry name" value="Flg_new_2"/>
    <property type="match status" value="1"/>
</dbReference>
<comment type="subcellular location">
    <subcellularLocation>
        <location evidence="1">Cell envelope</location>
    </subcellularLocation>
</comment>
<feature type="signal peptide" evidence="3">
    <location>
        <begin position="1"/>
        <end position="33"/>
    </location>
</feature>
<dbReference type="Gene3D" id="2.60.40.4270">
    <property type="entry name" value="Listeria-Bacteroides repeat domain"/>
    <property type="match status" value="1"/>
</dbReference>
<dbReference type="PROSITE" id="PS51272">
    <property type="entry name" value="SLH"/>
    <property type="match status" value="3"/>
</dbReference>
<feature type="domain" description="SLH" evidence="4">
    <location>
        <begin position="1416"/>
        <end position="1475"/>
    </location>
</feature>
<feature type="domain" description="SLH" evidence="4">
    <location>
        <begin position="1352"/>
        <end position="1415"/>
    </location>
</feature>
<dbReference type="PANTHER" id="PTHR43308">
    <property type="entry name" value="OUTER MEMBRANE PROTEIN ALPHA-RELATED"/>
    <property type="match status" value="1"/>
</dbReference>
<feature type="chain" id="PRO_5012319175" evidence="3">
    <location>
        <begin position="34"/>
        <end position="1542"/>
    </location>
</feature>
<evidence type="ECO:0000256" key="3">
    <source>
        <dbReference type="SAM" id="SignalP"/>
    </source>
</evidence>
<gene>
    <name evidence="5" type="ORF">SAMN02745823_00635</name>
</gene>
<evidence type="ECO:0000313" key="5">
    <source>
        <dbReference type="EMBL" id="SHH65347.1"/>
    </source>
</evidence>
<dbReference type="EMBL" id="FQXV01000001">
    <property type="protein sequence ID" value="SHH65347.1"/>
    <property type="molecule type" value="Genomic_DNA"/>
</dbReference>
<keyword evidence="6" id="KW-1185">Reference proteome</keyword>
<dbReference type="Proteomes" id="UP000183995">
    <property type="component" value="Unassembled WGS sequence"/>
</dbReference>
<dbReference type="Pfam" id="PF00395">
    <property type="entry name" value="SLH"/>
    <property type="match status" value="3"/>
</dbReference>
<dbReference type="InterPro" id="IPR013378">
    <property type="entry name" value="InlB-like_B-rpt"/>
</dbReference>
<feature type="domain" description="SLH" evidence="4">
    <location>
        <begin position="1483"/>
        <end position="1542"/>
    </location>
</feature>
<dbReference type="GO" id="GO:0030313">
    <property type="term" value="C:cell envelope"/>
    <property type="evidence" value="ECO:0007669"/>
    <property type="project" value="UniProtKB-SubCell"/>
</dbReference>
<keyword evidence="2" id="KW-0677">Repeat</keyword>
<dbReference type="InterPro" id="IPR044060">
    <property type="entry name" value="Bacterial_rp_domain"/>
</dbReference>
<keyword evidence="3" id="KW-0732">Signal</keyword>
<accession>A0A1M5UQP5</accession>
<evidence type="ECO:0000259" key="4">
    <source>
        <dbReference type="PROSITE" id="PS51272"/>
    </source>
</evidence>
<dbReference type="InterPro" id="IPR011493">
    <property type="entry name" value="GLUG"/>
</dbReference>
<reference evidence="5 6" key="1">
    <citation type="submission" date="2016-11" db="EMBL/GenBank/DDBJ databases">
        <authorList>
            <person name="Jaros S."/>
            <person name="Januszkiewicz K."/>
            <person name="Wedrychowicz H."/>
        </authorList>
    </citation>
    <scope>NUCLEOTIDE SEQUENCE [LARGE SCALE GENOMIC DNA]</scope>
    <source>
        <strain evidence="5 6">DSM 10068</strain>
    </source>
</reference>
<dbReference type="Pfam" id="PF07581">
    <property type="entry name" value="Glug"/>
    <property type="match status" value="1"/>
</dbReference>
<dbReference type="OrthoDB" id="1852552at2"/>
<dbReference type="RefSeq" id="WP_073076159.1">
    <property type="nucleotide sequence ID" value="NZ_FQXV01000001.1"/>
</dbReference>
<dbReference type="InterPro" id="IPR051465">
    <property type="entry name" value="Cell_Envelope_Struct_Comp"/>
</dbReference>
<dbReference type="NCBIfam" id="TIGR02543">
    <property type="entry name" value="List_Bact_rpt"/>
    <property type="match status" value="1"/>
</dbReference>
<name>A0A1M5UQP5_9FIRM</name>
<dbReference type="PANTHER" id="PTHR43308:SF5">
    <property type="entry name" value="S-LAYER PROTEIN _ PEPTIDOGLYCAN ENDO-BETA-N-ACETYLGLUCOSAMINIDASE"/>
    <property type="match status" value="1"/>
</dbReference>